<dbReference type="InterPro" id="IPR025509">
    <property type="entry name" value="DUF4396"/>
</dbReference>
<keyword evidence="2" id="KW-1133">Transmembrane helix</keyword>
<feature type="region of interest" description="Disordered" evidence="1">
    <location>
        <begin position="1"/>
        <end position="26"/>
    </location>
</feature>
<dbReference type="Pfam" id="PF14342">
    <property type="entry name" value="DUF4396"/>
    <property type="match status" value="1"/>
</dbReference>
<evidence type="ECO:0000313" key="5">
    <source>
        <dbReference type="Proteomes" id="UP000537130"/>
    </source>
</evidence>
<keyword evidence="5" id="KW-1185">Reference proteome</keyword>
<feature type="transmembrane region" description="Helical" evidence="2">
    <location>
        <begin position="68"/>
        <end position="91"/>
    </location>
</feature>
<keyword evidence="2" id="KW-0472">Membrane</keyword>
<evidence type="ECO:0000256" key="2">
    <source>
        <dbReference type="SAM" id="Phobius"/>
    </source>
</evidence>
<dbReference type="EMBL" id="JACHWY010000001">
    <property type="protein sequence ID" value="MBB3046444.1"/>
    <property type="molecule type" value="Genomic_DNA"/>
</dbReference>
<feature type="domain" description="DUF4396" evidence="3">
    <location>
        <begin position="33"/>
        <end position="158"/>
    </location>
</feature>
<organism evidence="4 5">
    <name type="scientific">Litorivivens lipolytica</name>
    <dbReference type="NCBI Taxonomy" id="1524264"/>
    <lineage>
        <taxon>Bacteria</taxon>
        <taxon>Pseudomonadati</taxon>
        <taxon>Pseudomonadota</taxon>
        <taxon>Gammaproteobacteria</taxon>
        <taxon>Litorivivens</taxon>
    </lineage>
</organism>
<reference evidence="4 5" key="1">
    <citation type="submission" date="2020-08" db="EMBL/GenBank/DDBJ databases">
        <title>Genomic Encyclopedia of Type Strains, Phase III (KMG-III): the genomes of soil and plant-associated and newly described type strains.</title>
        <authorList>
            <person name="Whitman W."/>
        </authorList>
    </citation>
    <scope>NUCLEOTIDE SEQUENCE [LARGE SCALE GENOMIC DNA]</scope>
    <source>
        <strain evidence="4 5">CECT 8654</strain>
    </source>
</reference>
<evidence type="ECO:0000259" key="3">
    <source>
        <dbReference type="Pfam" id="PF14342"/>
    </source>
</evidence>
<sequence length="163" mass="18199">MEHAHCAKTLPQNDRQSTLPSKPDFDWTSGPVWRQSAKNTGWCLLGCAIGDFGTIFAFQMLAPETNAMLVMALAMMNGLLTSVALETFILSRQMVLRLAFKTAIGMSLVSMLAMEFAMNLTDYLLVGKAALTWWSIGPSLLAGFMTPWPYNYWRLRRNGEACH</sequence>
<evidence type="ECO:0000256" key="1">
    <source>
        <dbReference type="SAM" id="MobiDB-lite"/>
    </source>
</evidence>
<protein>
    <recommendedName>
        <fullName evidence="3">DUF4396 domain-containing protein</fullName>
    </recommendedName>
</protein>
<name>A0A7W4Z4E9_9GAMM</name>
<dbReference type="AlphaFoldDB" id="A0A7W4Z4E9"/>
<feature type="transmembrane region" description="Helical" evidence="2">
    <location>
        <begin position="42"/>
        <end position="62"/>
    </location>
</feature>
<dbReference type="RefSeq" id="WP_183409140.1">
    <property type="nucleotide sequence ID" value="NZ_JACHWY010000001.1"/>
</dbReference>
<comment type="caution">
    <text evidence="4">The sequence shown here is derived from an EMBL/GenBank/DDBJ whole genome shotgun (WGS) entry which is preliminary data.</text>
</comment>
<gene>
    <name evidence="4" type="ORF">FHR99_000680</name>
</gene>
<feature type="transmembrane region" description="Helical" evidence="2">
    <location>
        <begin position="130"/>
        <end position="150"/>
    </location>
</feature>
<dbReference type="Proteomes" id="UP000537130">
    <property type="component" value="Unassembled WGS sequence"/>
</dbReference>
<feature type="transmembrane region" description="Helical" evidence="2">
    <location>
        <begin position="98"/>
        <end position="118"/>
    </location>
</feature>
<feature type="compositionally biased region" description="Polar residues" evidence="1">
    <location>
        <begin position="10"/>
        <end position="20"/>
    </location>
</feature>
<proteinExistence type="predicted"/>
<keyword evidence="2" id="KW-0812">Transmembrane</keyword>
<accession>A0A7W4Z4E9</accession>
<evidence type="ECO:0000313" key="4">
    <source>
        <dbReference type="EMBL" id="MBB3046444.1"/>
    </source>
</evidence>